<evidence type="ECO:0000256" key="2">
    <source>
        <dbReference type="ARBA" id="ARBA00022448"/>
    </source>
</evidence>
<protein>
    <submittedName>
        <fullName evidence="11">Unannotated protein</fullName>
    </submittedName>
</protein>
<evidence type="ECO:0000256" key="10">
    <source>
        <dbReference type="SAM" id="Phobius"/>
    </source>
</evidence>
<dbReference type="GO" id="GO:0005886">
    <property type="term" value="C:plasma membrane"/>
    <property type="evidence" value="ECO:0007669"/>
    <property type="project" value="UniProtKB-SubCell"/>
</dbReference>
<feature type="region of interest" description="Disordered" evidence="9">
    <location>
        <begin position="87"/>
        <end position="142"/>
    </location>
</feature>
<keyword evidence="8 10" id="KW-0472">Membrane</keyword>
<keyword evidence="5" id="KW-0653">Protein transport</keyword>
<comment type="subcellular location">
    <subcellularLocation>
        <location evidence="1">Cell membrane</location>
        <topology evidence="1">Single-pass membrane protein</topology>
    </subcellularLocation>
</comment>
<dbReference type="InterPro" id="IPR003849">
    <property type="entry name" value="Preprotein_translocase_YajC"/>
</dbReference>
<evidence type="ECO:0000256" key="4">
    <source>
        <dbReference type="ARBA" id="ARBA00022692"/>
    </source>
</evidence>
<dbReference type="EMBL" id="CAFBMB010000020">
    <property type="protein sequence ID" value="CAB4891845.1"/>
    <property type="molecule type" value="Genomic_DNA"/>
</dbReference>
<feature type="compositionally biased region" description="Low complexity" evidence="9">
    <location>
        <begin position="88"/>
        <end position="112"/>
    </location>
</feature>
<evidence type="ECO:0000313" key="11">
    <source>
        <dbReference type="EMBL" id="CAB4891845.1"/>
    </source>
</evidence>
<dbReference type="NCBIfam" id="TIGR00739">
    <property type="entry name" value="yajC"/>
    <property type="match status" value="1"/>
</dbReference>
<keyword evidence="7" id="KW-0811">Translocation</keyword>
<evidence type="ECO:0000256" key="3">
    <source>
        <dbReference type="ARBA" id="ARBA00022475"/>
    </source>
</evidence>
<evidence type="ECO:0000256" key="9">
    <source>
        <dbReference type="SAM" id="MobiDB-lite"/>
    </source>
</evidence>
<evidence type="ECO:0000256" key="1">
    <source>
        <dbReference type="ARBA" id="ARBA00004162"/>
    </source>
</evidence>
<reference evidence="11" key="1">
    <citation type="submission" date="2020-05" db="EMBL/GenBank/DDBJ databases">
        <authorList>
            <person name="Chiriac C."/>
            <person name="Salcher M."/>
            <person name="Ghai R."/>
            <person name="Kavagutti S V."/>
        </authorList>
    </citation>
    <scope>NUCLEOTIDE SEQUENCE</scope>
</reference>
<dbReference type="Pfam" id="PF02699">
    <property type="entry name" value="YajC"/>
    <property type="match status" value="1"/>
</dbReference>
<evidence type="ECO:0000256" key="5">
    <source>
        <dbReference type="ARBA" id="ARBA00022927"/>
    </source>
</evidence>
<evidence type="ECO:0000256" key="8">
    <source>
        <dbReference type="ARBA" id="ARBA00023136"/>
    </source>
</evidence>
<accession>A0A6J7FEG8</accession>
<dbReference type="SMART" id="SM01323">
    <property type="entry name" value="YajC"/>
    <property type="match status" value="1"/>
</dbReference>
<gene>
    <name evidence="11" type="ORF">UFOPK3516_00436</name>
</gene>
<dbReference type="AlphaFoldDB" id="A0A6J7FEG8"/>
<keyword evidence="6 10" id="KW-1133">Transmembrane helix</keyword>
<evidence type="ECO:0000256" key="6">
    <source>
        <dbReference type="ARBA" id="ARBA00022989"/>
    </source>
</evidence>
<proteinExistence type="predicted"/>
<evidence type="ECO:0000256" key="7">
    <source>
        <dbReference type="ARBA" id="ARBA00023010"/>
    </source>
</evidence>
<dbReference type="PANTHER" id="PTHR33909">
    <property type="entry name" value="SEC TRANSLOCON ACCESSORY COMPLEX SUBUNIT YAJC"/>
    <property type="match status" value="1"/>
</dbReference>
<feature type="transmembrane region" description="Helical" evidence="10">
    <location>
        <begin position="6"/>
        <end position="22"/>
    </location>
</feature>
<organism evidence="11">
    <name type="scientific">freshwater metagenome</name>
    <dbReference type="NCBI Taxonomy" id="449393"/>
    <lineage>
        <taxon>unclassified sequences</taxon>
        <taxon>metagenomes</taxon>
        <taxon>ecological metagenomes</taxon>
    </lineage>
</organism>
<keyword evidence="3" id="KW-1003">Cell membrane</keyword>
<dbReference type="PANTHER" id="PTHR33909:SF1">
    <property type="entry name" value="SEC TRANSLOCON ACCESSORY COMPLEX SUBUNIT YAJC"/>
    <property type="match status" value="1"/>
</dbReference>
<dbReference type="GO" id="GO:0015031">
    <property type="term" value="P:protein transport"/>
    <property type="evidence" value="ECO:0007669"/>
    <property type="project" value="UniProtKB-KW"/>
</dbReference>
<keyword evidence="2" id="KW-0813">Transport</keyword>
<sequence length="142" mass="15127">MNFDPTLLLMGAVLVVLIIFMVRNSRKRRRDAADMQEKVKVGAEVMTNFGVYARIKMIDDSENKVILETAPGQTLTVHRQVISRVVEAPSSAPTKAAPASKASTQTKSAGSSNAVSSGPQYGERVAKAAPKRAKRPASGTGS</sequence>
<keyword evidence="4 10" id="KW-0812">Transmembrane</keyword>
<name>A0A6J7FEG8_9ZZZZ</name>